<keyword evidence="2" id="KW-0479">Metal-binding</keyword>
<proteinExistence type="predicted"/>
<dbReference type="PANTHER" id="PTHR46481">
    <property type="entry name" value="ZINC FINGER BED DOMAIN-CONTAINING PROTEIN 4"/>
    <property type="match status" value="1"/>
</dbReference>
<evidence type="ECO:0000313" key="8">
    <source>
        <dbReference type="RefSeq" id="XP_025419280.1"/>
    </source>
</evidence>
<dbReference type="Pfam" id="PF05699">
    <property type="entry name" value="Dimer_Tnp_hAT"/>
    <property type="match status" value="1"/>
</dbReference>
<dbReference type="Proteomes" id="UP000694846">
    <property type="component" value="Unplaced"/>
</dbReference>
<keyword evidence="5" id="KW-0539">Nucleus</keyword>
<keyword evidence="4" id="KW-0862">Zinc</keyword>
<dbReference type="GO" id="GO:0046983">
    <property type="term" value="F:protein dimerization activity"/>
    <property type="evidence" value="ECO:0007669"/>
    <property type="project" value="InterPro"/>
</dbReference>
<dbReference type="InterPro" id="IPR012337">
    <property type="entry name" value="RNaseH-like_sf"/>
</dbReference>
<keyword evidence="7" id="KW-1185">Reference proteome</keyword>
<evidence type="ECO:0000256" key="1">
    <source>
        <dbReference type="ARBA" id="ARBA00004123"/>
    </source>
</evidence>
<dbReference type="GeneID" id="112689650"/>
<sequence length="425" mass="48817">MHFIQNLQLVSVVLDVHPLSERHTADYLRETITKVQKSWNISNSKVVCIVTDGGANIVKASNDLFGELRHLHCFAHMLNFIPQRAISNVPKLVLLIKKVKQIVTFFKHSITAADMLTKCQHGGCILKLKQEVPTRWNTTYYMMERFKILAPKISSVLLEIPNGPEMVSTAELNDIKDLLHLLQPFEIVTKEVFGQEYITSSKVIPLVHTLENKVGNLEATTEIGQKLQIKLKKEIEKRFQKIEFIQLLSIATLIDPRFKTIHFQKPLAKSNVLQIVNKEIRQMISAENVYVSNSRLNSEENVNDNLVDNNSDIWNYHKKVKYLASSQILESSNSTMEAEFKQYLYLPLININNDVLAVWESYKTVFPHLYVVAQKYLSTVSSSIPSERLFSKAGNLITEKRNRISESRISKLCFLQTIPAMYWDL</sequence>
<keyword evidence="3" id="KW-0863">Zinc-finger</keyword>
<evidence type="ECO:0000259" key="6">
    <source>
        <dbReference type="Pfam" id="PF05699"/>
    </source>
</evidence>
<feature type="domain" description="HAT C-terminal dimerisation" evidence="6">
    <location>
        <begin position="339"/>
        <end position="416"/>
    </location>
</feature>
<evidence type="ECO:0000313" key="7">
    <source>
        <dbReference type="Proteomes" id="UP000694846"/>
    </source>
</evidence>
<organism evidence="7 8">
    <name type="scientific">Sipha flava</name>
    <name type="common">yellow sugarcane aphid</name>
    <dbReference type="NCBI Taxonomy" id="143950"/>
    <lineage>
        <taxon>Eukaryota</taxon>
        <taxon>Metazoa</taxon>
        <taxon>Ecdysozoa</taxon>
        <taxon>Arthropoda</taxon>
        <taxon>Hexapoda</taxon>
        <taxon>Insecta</taxon>
        <taxon>Pterygota</taxon>
        <taxon>Neoptera</taxon>
        <taxon>Paraneoptera</taxon>
        <taxon>Hemiptera</taxon>
        <taxon>Sternorrhyncha</taxon>
        <taxon>Aphidomorpha</taxon>
        <taxon>Aphidoidea</taxon>
        <taxon>Aphididae</taxon>
        <taxon>Sipha</taxon>
    </lineage>
</organism>
<evidence type="ECO:0000256" key="3">
    <source>
        <dbReference type="ARBA" id="ARBA00022771"/>
    </source>
</evidence>
<gene>
    <name evidence="8" type="primary">LOC112689650</name>
</gene>
<evidence type="ECO:0000256" key="5">
    <source>
        <dbReference type="ARBA" id="ARBA00023242"/>
    </source>
</evidence>
<dbReference type="InterPro" id="IPR008906">
    <property type="entry name" value="HATC_C_dom"/>
</dbReference>
<comment type="subcellular location">
    <subcellularLocation>
        <location evidence="1">Nucleus</location>
    </subcellularLocation>
</comment>
<evidence type="ECO:0000256" key="4">
    <source>
        <dbReference type="ARBA" id="ARBA00022833"/>
    </source>
</evidence>
<dbReference type="SUPFAM" id="SSF53098">
    <property type="entry name" value="Ribonuclease H-like"/>
    <property type="match status" value="1"/>
</dbReference>
<protein>
    <submittedName>
        <fullName evidence="8">Zinc finger BED domain-containing protein 1-like</fullName>
    </submittedName>
</protein>
<reference evidence="8" key="1">
    <citation type="submission" date="2025-08" db="UniProtKB">
        <authorList>
            <consortium name="RefSeq"/>
        </authorList>
    </citation>
    <scope>IDENTIFICATION</scope>
    <source>
        <tissue evidence="8">Whole body</tissue>
    </source>
</reference>
<name>A0A8B8G955_9HEMI</name>
<dbReference type="GO" id="GO:0008270">
    <property type="term" value="F:zinc ion binding"/>
    <property type="evidence" value="ECO:0007669"/>
    <property type="project" value="UniProtKB-KW"/>
</dbReference>
<dbReference type="OrthoDB" id="6614111at2759"/>
<evidence type="ECO:0000256" key="2">
    <source>
        <dbReference type="ARBA" id="ARBA00022723"/>
    </source>
</evidence>
<accession>A0A8B8G955</accession>
<dbReference type="PANTHER" id="PTHR46481:SF10">
    <property type="entry name" value="ZINC FINGER BED DOMAIN-CONTAINING PROTEIN 39"/>
    <property type="match status" value="1"/>
</dbReference>
<dbReference type="RefSeq" id="XP_025419280.1">
    <property type="nucleotide sequence ID" value="XM_025563495.1"/>
</dbReference>
<dbReference type="GO" id="GO:0005634">
    <property type="term" value="C:nucleus"/>
    <property type="evidence" value="ECO:0007669"/>
    <property type="project" value="UniProtKB-SubCell"/>
</dbReference>
<dbReference type="InterPro" id="IPR052035">
    <property type="entry name" value="ZnF_BED_domain_contain"/>
</dbReference>
<dbReference type="AlphaFoldDB" id="A0A8B8G955"/>